<dbReference type="Pfam" id="PF06568">
    <property type="entry name" value="YjiS-like"/>
    <property type="match status" value="1"/>
</dbReference>
<dbReference type="InterPro" id="IPR009506">
    <property type="entry name" value="YjiS-like"/>
</dbReference>
<keyword evidence="3" id="KW-1185">Reference proteome</keyword>
<evidence type="ECO:0000259" key="1">
    <source>
        <dbReference type="Pfam" id="PF06568"/>
    </source>
</evidence>
<evidence type="ECO:0000313" key="2">
    <source>
        <dbReference type="EMBL" id="SEO11518.1"/>
    </source>
</evidence>
<evidence type="ECO:0000313" key="3">
    <source>
        <dbReference type="Proteomes" id="UP000183002"/>
    </source>
</evidence>
<protein>
    <recommendedName>
        <fullName evidence="1">YjiS-like domain-containing protein</fullName>
    </recommendedName>
</protein>
<dbReference type="RefSeq" id="WP_050519672.1">
    <property type="nucleotide sequence ID" value="NZ_FOCO01000048.1"/>
</dbReference>
<organism evidence="2 3">
    <name type="scientific">Pseudorhodobacter antarcticus</name>
    <dbReference type="NCBI Taxonomy" id="1077947"/>
    <lineage>
        <taxon>Bacteria</taxon>
        <taxon>Pseudomonadati</taxon>
        <taxon>Pseudomonadota</taxon>
        <taxon>Alphaproteobacteria</taxon>
        <taxon>Rhodobacterales</taxon>
        <taxon>Paracoccaceae</taxon>
        <taxon>Pseudorhodobacter</taxon>
    </lineage>
</organism>
<dbReference type="OrthoDB" id="8244198at2"/>
<feature type="domain" description="YjiS-like" evidence="1">
    <location>
        <begin position="30"/>
        <end position="57"/>
    </location>
</feature>
<gene>
    <name evidence="2" type="ORF">SAMN05216227_104818</name>
</gene>
<dbReference type="AlphaFoldDB" id="A0A1H8M2X6"/>
<name>A0A1H8M2X6_9RHOB</name>
<accession>A0A1H8M2X6</accession>
<dbReference type="Proteomes" id="UP000183002">
    <property type="component" value="Unassembled WGS sequence"/>
</dbReference>
<dbReference type="EMBL" id="FOCO01000048">
    <property type="protein sequence ID" value="SEO11518.1"/>
    <property type="molecule type" value="Genomic_DNA"/>
</dbReference>
<reference evidence="2 3" key="1">
    <citation type="submission" date="2016-10" db="EMBL/GenBank/DDBJ databases">
        <authorList>
            <person name="de Groot N.N."/>
        </authorList>
    </citation>
    <scope>NUCLEOTIDE SEQUENCE [LARGE SCALE GENOMIC DNA]</scope>
    <source>
        <strain evidence="2 3">CGMCC 1.10836</strain>
    </source>
</reference>
<sequence length="81" mass="9358">MTHAADLFYPGIRLREWFEARIEAAAVHRKQHSSYARTLRELQRSSDRDLADIGISRLSIKEIAYETAYGHARSQTVIRQA</sequence>
<proteinExistence type="predicted"/>